<dbReference type="GO" id="GO:0032259">
    <property type="term" value="P:methylation"/>
    <property type="evidence" value="ECO:0007669"/>
    <property type="project" value="UniProtKB-KW"/>
</dbReference>
<dbReference type="Proteomes" id="UP000230586">
    <property type="component" value="Unassembled WGS sequence"/>
</dbReference>
<gene>
    <name evidence="5" type="ORF">COT27_02545</name>
</gene>
<dbReference type="PROSITE" id="PS51143">
    <property type="entry name" value="MT_A70"/>
    <property type="match status" value="1"/>
</dbReference>
<organism evidence="5 6">
    <name type="scientific">Candidatus Kuenenbacteria bacterium CG08_land_8_20_14_0_20_37_23</name>
    <dbReference type="NCBI Taxonomy" id="1974617"/>
    <lineage>
        <taxon>Bacteria</taxon>
        <taxon>Candidatus Kueneniibacteriota</taxon>
    </lineage>
</organism>
<evidence type="ECO:0000256" key="4">
    <source>
        <dbReference type="PROSITE-ProRule" id="PRU00489"/>
    </source>
</evidence>
<dbReference type="PANTHER" id="PTHR12829:SF7">
    <property type="entry name" value="N6-ADENOSINE-METHYLTRANSFERASE CATALYTIC SUBUNIT"/>
    <property type="match status" value="1"/>
</dbReference>
<evidence type="ECO:0000256" key="3">
    <source>
        <dbReference type="ARBA" id="ARBA00022691"/>
    </source>
</evidence>
<protein>
    <recommendedName>
        <fullName evidence="7">DNA methyltransferase</fullName>
    </recommendedName>
</protein>
<accession>A0A2M6XSI5</accession>
<comment type="caution">
    <text evidence="5">The sequence shown here is derived from an EMBL/GenBank/DDBJ whole genome shotgun (WGS) entry which is preliminary data.</text>
</comment>
<evidence type="ECO:0000313" key="5">
    <source>
        <dbReference type="EMBL" id="PIU10561.1"/>
    </source>
</evidence>
<keyword evidence="1" id="KW-0489">Methyltransferase</keyword>
<keyword evidence="2" id="KW-0808">Transferase</keyword>
<reference evidence="6" key="1">
    <citation type="submission" date="2017-09" db="EMBL/GenBank/DDBJ databases">
        <title>Depth-based differentiation of microbial function through sediment-hosted aquifers and enrichment of novel symbionts in the deep terrestrial subsurface.</title>
        <authorList>
            <person name="Probst A.J."/>
            <person name="Ladd B."/>
            <person name="Jarett J.K."/>
            <person name="Geller-Mcgrath D.E."/>
            <person name="Sieber C.M.K."/>
            <person name="Emerson J.B."/>
            <person name="Anantharaman K."/>
            <person name="Thomas B.C."/>
            <person name="Malmstrom R."/>
            <person name="Stieglmeier M."/>
            <person name="Klingl A."/>
            <person name="Woyke T."/>
            <person name="Ryan C.M."/>
            <person name="Banfield J.F."/>
        </authorList>
    </citation>
    <scope>NUCLEOTIDE SEQUENCE [LARGE SCALE GENOMIC DNA]</scope>
</reference>
<name>A0A2M6XSI5_9BACT</name>
<dbReference type="Pfam" id="PF05063">
    <property type="entry name" value="MT-A70"/>
    <property type="match status" value="1"/>
</dbReference>
<dbReference type="GO" id="GO:0008168">
    <property type="term" value="F:methyltransferase activity"/>
    <property type="evidence" value="ECO:0007669"/>
    <property type="project" value="UniProtKB-KW"/>
</dbReference>
<evidence type="ECO:0000256" key="2">
    <source>
        <dbReference type="ARBA" id="ARBA00022679"/>
    </source>
</evidence>
<evidence type="ECO:0008006" key="7">
    <source>
        <dbReference type="Google" id="ProtNLM"/>
    </source>
</evidence>
<dbReference type="AlphaFoldDB" id="A0A2M6XSI5"/>
<dbReference type="PANTHER" id="PTHR12829">
    <property type="entry name" value="N6-ADENOSINE-METHYLTRANSFERASE"/>
    <property type="match status" value="1"/>
</dbReference>
<dbReference type="EMBL" id="PEXX01000043">
    <property type="protein sequence ID" value="PIU10561.1"/>
    <property type="molecule type" value="Genomic_DNA"/>
</dbReference>
<dbReference type="SUPFAM" id="SSF53335">
    <property type="entry name" value="S-adenosyl-L-methionine-dependent methyltransferases"/>
    <property type="match status" value="1"/>
</dbReference>
<evidence type="ECO:0000256" key="1">
    <source>
        <dbReference type="ARBA" id="ARBA00022603"/>
    </source>
</evidence>
<proteinExistence type="inferred from homology"/>
<comment type="similarity">
    <text evidence="4">Belongs to the MT-A70-like family.</text>
</comment>
<keyword evidence="3" id="KW-0949">S-adenosyl-L-methionine</keyword>
<sequence length="319" mass="37218">MINQLIILNNWEKAKLAVAQCTRIDVLKDIRDRAEAVRAYYQQAKDGLEVQNNAADIKLRAERRIGELSRELPIKQGNRSDLTSSHDGKKLSLKQLGIQHHERYEAIASLPEKEFEKHIQEVKASNQELTTMGVVRLARQLKRPQPTETPELPEKKYRIIYADPPWSYGNSGLDEYGHAERHYPTMAIEEICALPVKDITEENAVLFLWVTSPVLEDAFKIINSWGFKYKTSFVWDKVKHNFGYYNSVRHEFLLVATKHSCLPDEKKLYDSVISIERTKHSEKPEYFRNLIDKLYTSGRRIELFARKKIKNWDNYGNEI</sequence>
<dbReference type="InterPro" id="IPR029063">
    <property type="entry name" value="SAM-dependent_MTases_sf"/>
</dbReference>
<dbReference type="Gene3D" id="3.40.50.150">
    <property type="entry name" value="Vaccinia Virus protein VP39"/>
    <property type="match status" value="1"/>
</dbReference>
<dbReference type="GO" id="GO:0003676">
    <property type="term" value="F:nucleic acid binding"/>
    <property type="evidence" value="ECO:0007669"/>
    <property type="project" value="InterPro"/>
</dbReference>
<evidence type="ECO:0000313" key="6">
    <source>
        <dbReference type="Proteomes" id="UP000230586"/>
    </source>
</evidence>
<dbReference type="InterPro" id="IPR002052">
    <property type="entry name" value="DNA_methylase_N6_adenine_CS"/>
</dbReference>
<dbReference type="InterPro" id="IPR007757">
    <property type="entry name" value="MT-A70-like"/>
</dbReference>
<dbReference type="PROSITE" id="PS00092">
    <property type="entry name" value="N6_MTASE"/>
    <property type="match status" value="1"/>
</dbReference>